<evidence type="ECO:0000259" key="2">
    <source>
        <dbReference type="Pfam" id="PF07238"/>
    </source>
</evidence>
<dbReference type="Pfam" id="PF07238">
    <property type="entry name" value="PilZ"/>
    <property type="match status" value="1"/>
</dbReference>
<evidence type="ECO:0000313" key="3">
    <source>
        <dbReference type="EMBL" id="NYD89216.1"/>
    </source>
</evidence>
<feature type="compositionally biased region" description="Basic and acidic residues" evidence="1">
    <location>
        <begin position="8"/>
        <end position="20"/>
    </location>
</feature>
<protein>
    <recommendedName>
        <fullName evidence="2">PilZ domain-containing protein</fullName>
    </recommendedName>
</protein>
<name>A0A7Y9FKX6_9SPHN</name>
<evidence type="ECO:0000256" key="1">
    <source>
        <dbReference type="SAM" id="MobiDB-lite"/>
    </source>
</evidence>
<sequence length="141" mass="15280">MIEMSEGLESKPASDTDRPARPSRQSVFLTAIVERFGTRESTRHRVRDLSAGGMRIDQAEGLHVRETVLVTVGLLQAVGATVVWIDKGWAGIKFAVDVNPDEARGKAALSPQNIKVPAGTTPMVVPSAGWITDLSTPYRKK</sequence>
<feature type="domain" description="PilZ" evidence="2">
    <location>
        <begin position="32"/>
        <end position="102"/>
    </location>
</feature>
<dbReference type="AlphaFoldDB" id="A0A7Y9FKX6"/>
<dbReference type="EMBL" id="JACCBY010000001">
    <property type="protein sequence ID" value="NYD89216.1"/>
    <property type="molecule type" value="Genomic_DNA"/>
</dbReference>
<dbReference type="Proteomes" id="UP000517753">
    <property type="component" value="Unassembled WGS sequence"/>
</dbReference>
<accession>A0A7Y9FKX6</accession>
<proteinExistence type="predicted"/>
<gene>
    <name evidence="3" type="ORF">HD841_000985</name>
</gene>
<keyword evidence="4" id="KW-1185">Reference proteome</keyword>
<reference evidence="3 4" key="1">
    <citation type="submission" date="2020-08" db="EMBL/GenBank/DDBJ databases">
        <title>The Agave Microbiome: Exploring the role of microbial communities in plant adaptations to desert environments.</title>
        <authorList>
            <person name="Partida-Martinez L.P."/>
        </authorList>
    </citation>
    <scope>NUCLEOTIDE SEQUENCE [LARGE SCALE GENOMIC DNA]</scope>
    <source>
        <strain evidence="3 4">AS2.3</strain>
    </source>
</reference>
<evidence type="ECO:0000313" key="4">
    <source>
        <dbReference type="Proteomes" id="UP000517753"/>
    </source>
</evidence>
<feature type="region of interest" description="Disordered" evidence="1">
    <location>
        <begin position="1"/>
        <end position="24"/>
    </location>
</feature>
<dbReference type="SUPFAM" id="SSF141371">
    <property type="entry name" value="PilZ domain-like"/>
    <property type="match status" value="1"/>
</dbReference>
<organism evidence="3 4">
    <name type="scientific">Sphingomonas melonis</name>
    <dbReference type="NCBI Taxonomy" id="152682"/>
    <lineage>
        <taxon>Bacteria</taxon>
        <taxon>Pseudomonadati</taxon>
        <taxon>Pseudomonadota</taxon>
        <taxon>Alphaproteobacteria</taxon>
        <taxon>Sphingomonadales</taxon>
        <taxon>Sphingomonadaceae</taxon>
        <taxon>Sphingomonas</taxon>
    </lineage>
</organism>
<dbReference type="GO" id="GO:0035438">
    <property type="term" value="F:cyclic-di-GMP binding"/>
    <property type="evidence" value="ECO:0007669"/>
    <property type="project" value="InterPro"/>
</dbReference>
<comment type="caution">
    <text evidence="3">The sequence shown here is derived from an EMBL/GenBank/DDBJ whole genome shotgun (WGS) entry which is preliminary data.</text>
</comment>
<dbReference type="InterPro" id="IPR009875">
    <property type="entry name" value="PilZ_domain"/>
</dbReference>